<sequence length="157" mass="17241">MNTTDHPITADDARAALESLAMVNKIAVNSMRPPLWLILLCAVSLGIKTAAMGLMISNDLWISIQWGSYIVCCICIASWIITLHVKGIDIKIVDVNITKTGIISAILICTLLVSSRVTYLQTGSLLFPVIAGIFNTLILAYGLHFGLRWNVKEREKN</sequence>
<comment type="caution">
    <text evidence="2">The sequence shown here is derived from an EMBL/GenBank/DDBJ whole genome shotgun (WGS) entry which is preliminary data.</text>
</comment>
<evidence type="ECO:0000313" key="2">
    <source>
        <dbReference type="EMBL" id="MDR7091835.1"/>
    </source>
</evidence>
<keyword evidence="3" id="KW-1185">Reference proteome</keyword>
<dbReference type="RefSeq" id="WP_310075563.1">
    <property type="nucleotide sequence ID" value="NZ_JAVDVX010000008.1"/>
</dbReference>
<feature type="transmembrane region" description="Helical" evidence="1">
    <location>
        <begin position="62"/>
        <end position="85"/>
    </location>
</feature>
<keyword evidence="1" id="KW-0472">Membrane</keyword>
<dbReference type="EMBL" id="JAVDVX010000008">
    <property type="protein sequence ID" value="MDR7091835.1"/>
    <property type="molecule type" value="Genomic_DNA"/>
</dbReference>
<protein>
    <submittedName>
        <fullName evidence="2">Uncharacterized protein</fullName>
    </submittedName>
</protein>
<dbReference type="Proteomes" id="UP001253595">
    <property type="component" value="Unassembled WGS sequence"/>
</dbReference>
<evidence type="ECO:0000313" key="3">
    <source>
        <dbReference type="Proteomes" id="UP001253595"/>
    </source>
</evidence>
<reference evidence="2 3" key="1">
    <citation type="submission" date="2023-07" db="EMBL/GenBank/DDBJ databases">
        <title>Sorghum-associated microbial communities from plants grown in Nebraska, USA.</title>
        <authorList>
            <person name="Schachtman D."/>
        </authorList>
    </citation>
    <scope>NUCLEOTIDE SEQUENCE [LARGE SCALE GENOMIC DNA]</scope>
    <source>
        <strain evidence="2 3">BE190</strain>
    </source>
</reference>
<feature type="transmembrane region" description="Helical" evidence="1">
    <location>
        <begin position="125"/>
        <end position="147"/>
    </location>
</feature>
<organism evidence="2 3">
    <name type="scientific">Cellvibrio fibrivorans</name>
    <dbReference type="NCBI Taxonomy" id="126350"/>
    <lineage>
        <taxon>Bacteria</taxon>
        <taxon>Pseudomonadati</taxon>
        <taxon>Pseudomonadota</taxon>
        <taxon>Gammaproteobacteria</taxon>
        <taxon>Cellvibrionales</taxon>
        <taxon>Cellvibrionaceae</taxon>
        <taxon>Cellvibrio</taxon>
    </lineage>
</organism>
<gene>
    <name evidence="2" type="ORF">J2X05_003873</name>
</gene>
<accession>A0ABU1V364</accession>
<keyword evidence="1" id="KW-0812">Transmembrane</keyword>
<proteinExistence type="predicted"/>
<name>A0ABU1V364_9GAMM</name>
<feature type="transmembrane region" description="Helical" evidence="1">
    <location>
        <begin position="35"/>
        <end position="56"/>
    </location>
</feature>
<keyword evidence="1" id="KW-1133">Transmembrane helix</keyword>
<feature type="transmembrane region" description="Helical" evidence="1">
    <location>
        <begin position="97"/>
        <end position="119"/>
    </location>
</feature>
<evidence type="ECO:0000256" key="1">
    <source>
        <dbReference type="SAM" id="Phobius"/>
    </source>
</evidence>